<dbReference type="EMBL" id="QJQB01000648">
    <property type="protein sequence ID" value="PYA54070.1"/>
    <property type="molecule type" value="Genomic_DNA"/>
</dbReference>
<dbReference type="Proteomes" id="UP000245399">
    <property type="component" value="Chromosome"/>
</dbReference>
<comment type="function">
    <text evidence="5">Catalyzes the reduction of dihydromonapterin to tetrahydromonapterin. Also has lower activity with dihydrofolate.</text>
</comment>
<dbReference type="PANTHER" id="PTHR43639">
    <property type="entry name" value="OXIDOREDUCTASE, SHORT-CHAIN DEHYDROGENASE/REDUCTASE FAMILY (AFU_ORTHOLOGUE AFUA_5G02870)"/>
    <property type="match status" value="1"/>
</dbReference>
<keyword evidence="17" id="KW-1185">Reference proteome</keyword>
<sequence>MEHPNSAPVLITGGARRIGLALAKAFLERGVPVIIAYRSEYPAMAELKALGACCIQGDFSTHEGIYLFADRVRQVAPKLRAVIHNASAWQAESPEVPPEQVMAAMLQIHVYTPYLLNQLLESCLTGQGQAGADIIHLTDYVVEKGSDKHIAYAASKAALDNMTRSFARKLAPEVKVNAIAPALIIFNAGDDEAYRQQALAKSLMKVAPGESEVVNLVNYLLESRYVTGRTHGVDGGRPLR</sequence>
<dbReference type="EMBL" id="LJEX02000136">
    <property type="protein sequence ID" value="OCO80459.1"/>
    <property type="molecule type" value="Genomic_DNA"/>
</dbReference>
<dbReference type="RefSeq" id="WP_038880299.1">
    <property type="nucleotide sequence ID" value="NZ_CABMHU010000108.1"/>
</dbReference>
<reference evidence="12 16" key="3">
    <citation type="submission" date="2018-05" db="EMBL/GenBank/DDBJ databases">
        <title>Klebsiella quasipneumonaiae provides a window into carbapenemase gene transfer, plasmid rearrangements and nosocomial acquisition from the hospital environment.</title>
        <authorList>
            <person name="Mathers A.J."/>
            <person name="Vegesana K."/>
            <person name="Stoesser N."/>
            <person name="Crook D."/>
            <person name="Vaughan A."/>
            <person name="Barry K."/>
            <person name="Parikh H."/>
            <person name="Sebra R."/>
            <person name="Kotay S."/>
            <person name="Walker A.S."/>
            <person name="Sheppard A.E."/>
        </authorList>
    </citation>
    <scope>NUCLEOTIDE SEQUENCE [LARGE SCALE GENOMIC DNA]</scope>
    <source>
        <strain evidence="12 16">CAV1761</strain>
    </source>
</reference>
<dbReference type="PROSITE" id="PS00061">
    <property type="entry name" value="ADH_SHORT"/>
    <property type="match status" value="1"/>
</dbReference>
<dbReference type="GO" id="GO:0006730">
    <property type="term" value="P:one-carbon metabolic process"/>
    <property type="evidence" value="ECO:0007669"/>
    <property type="project" value="UniProtKB-KW"/>
</dbReference>
<keyword evidence="2" id="KW-0554">One-carbon metabolism</keyword>
<dbReference type="GO" id="GO:0004146">
    <property type="term" value="F:dihydrofolate reductase activity"/>
    <property type="evidence" value="ECO:0007669"/>
    <property type="project" value="UniProtKB-EC"/>
</dbReference>
<evidence type="ECO:0000313" key="12">
    <source>
        <dbReference type="EMBL" id="AWL71189.1"/>
    </source>
</evidence>
<name>A0A0G3SVF7_SERMA</name>
<accession>A0A0G3SVF7</accession>
<reference evidence="13" key="2">
    <citation type="journal article" date="2017" name="PLoS ONE">
        <title>Genomic and phenotypic characterisation of fluoroquinolone resistance mechanisms in Enterobacteriaceae in Durban, South Africa.</title>
        <authorList>
            <person name="Osei Sekyere J."/>
            <person name="Amoako D.G."/>
        </authorList>
    </citation>
    <scope>NUCLEOTIDE SEQUENCE</scope>
    <source>
        <strain evidence="13">945174350</strain>
    </source>
</reference>
<dbReference type="EC" id="1.5.1.3" evidence="1"/>
<gene>
    <name evidence="13" type="ORF">AN695_0206175</name>
    <name evidence="12" type="ORF">DKC05_27845</name>
    <name evidence="14" type="ORF">DMW51_28810</name>
</gene>
<evidence type="ECO:0000256" key="5">
    <source>
        <dbReference type="ARBA" id="ARBA00037508"/>
    </source>
</evidence>
<evidence type="ECO:0000256" key="10">
    <source>
        <dbReference type="ARBA" id="ARBA00048873"/>
    </source>
</evidence>
<evidence type="ECO:0000256" key="9">
    <source>
        <dbReference type="ARBA" id="ARBA00042299"/>
    </source>
</evidence>
<dbReference type="Gene3D" id="3.40.50.720">
    <property type="entry name" value="NAD(P)-binding Rossmann-like Domain"/>
    <property type="match status" value="1"/>
</dbReference>
<evidence type="ECO:0000256" key="6">
    <source>
        <dbReference type="ARBA" id="ARBA00038212"/>
    </source>
</evidence>
<reference evidence="14" key="5">
    <citation type="submission" date="2018-06" db="EMBL/GenBank/DDBJ databases">
        <authorList>
            <person name="Martins R.C."/>
            <person name="Perdigao-Neto L.V."/>
            <person name="Costa S.F."/>
            <person name="Levin A.S.S."/>
        </authorList>
    </citation>
    <scope>NUCLEOTIDE SEQUENCE</scope>
    <source>
        <strain evidence="14">1283</strain>
    </source>
</reference>
<dbReference type="InterPro" id="IPR002347">
    <property type="entry name" value="SDR_fam"/>
</dbReference>
<evidence type="ECO:0000256" key="1">
    <source>
        <dbReference type="ARBA" id="ARBA00012856"/>
    </source>
</evidence>
<keyword evidence="4" id="KW-0560">Oxidoreductase</keyword>
<comment type="catalytic activity">
    <reaction evidence="11">
        <text>7,8-dihydromonapterin + NADPH + H(+) = 5,6,7,8-tetrahydromonapterin + NADP(+)</text>
        <dbReference type="Rhea" id="RHEA:34847"/>
        <dbReference type="ChEBI" id="CHEBI:15378"/>
        <dbReference type="ChEBI" id="CHEBI:57783"/>
        <dbReference type="ChEBI" id="CHEBI:58349"/>
        <dbReference type="ChEBI" id="CHEBI:71175"/>
        <dbReference type="ChEBI" id="CHEBI:71177"/>
        <dbReference type="EC" id="1.5.1.50"/>
    </reaction>
</comment>
<reference evidence="15" key="1">
    <citation type="submission" date="2016-04" db="EMBL/GenBank/DDBJ databases">
        <authorList>
            <person name="Osei Sekyere J."/>
            <person name="Sivertsen A."/>
            <person name="Pedersen A.T."/>
            <person name="Sundsfjord A."/>
        </authorList>
    </citation>
    <scope>NUCLEOTIDE SEQUENCE [LARGE SCALE GENOMIC DNA]</scope>
    <source>
        <strain evidence="15">945174350</strain>
    </source>
</reference>
<dbReference type="Proteomes" id="UP000050489">
    <property type="component" value="Unassembled WGS sequence"/>
</dbReference>
<evidence type="ECO:0000256" key="4">
    <source>
        <dbReference type="ARBA" id="ARBA00023002"/>
    </source>
</evidence>
<evidence type="ECO:0000313" key="15">
    <source>
        <dbReference type="Proteomes" id="UP000050489"/>
    </source>
</evidence>
<dbReference type="EC" id="1.5.1.50" evidence="7"/>
<evidence type="ECO:0000256" key="3">
    <source>
        <dbReference type="ARBA" id="ARBA00022857"/>
    </source>
</evidence>
<dbReference type="Proteomes" id="UP000247823">
    <property type="component" value="Unassembled WGS sequence"/>
</dbReference>
<evidence type="ECO:0000313" key="14">
    <source>
        <dbReference type="EMBL" id="PYA54070.1"/>
    </source>
</evidence>
<dbReference type="EMBL" id="CP029449">
    <property type="protein sequence ID" value="AWL71189.1"/>
    <property type="molecule type" value="Genomic_DNA"/>
</dbReference>
<comment type="catalytic activity">
    <reaction evidence="10">
        <text>(6S)-5,6,7,8-tetrahydrofolate + NADP(+) = 7,8-dihydrofolate + NADPH + H(+)</text>
        <dbReference type="Rhea" id="RHEA:15009"/>
        <dbReference type="ChEBI" id="CHEBI:15378"/>
        <dbReference type="ChEBI" id="CHEBI:57451"/>
        <dbReference type="ChEBI" id="CHEBI:57453"/>
        <dbReference type="ChEBI" id="CHEBI:57783"/>
        <dbReference type="ChEBI" id="CHEBI:58349"/>
        <dbReference type="EC" id="1.5.1.3"/>
    </reaction>
</comment>
<evidence type="ECO:0000256" key="7">
    <source>
        <dbReference type="ARBA" id="ARBA00039145"/>
    </source>
</evidence>
<protein>
    <recommendedName>
        <fullName evidence="8">Dihydromonapterin reductase</fullName>
        <ecNumber evidence="1">1.5.1.3</ecNumber>
        <ecNumber evidence="7">1.5.1.50</ecNumber>
    </recommendedName>
    <alternativeName>
        <fullName evidence="9">Dihydrofolate reductase</fullName>
    </alternativeName>
</protein>
<evidence type="ECO:0000256" key="2">
    <source>
        <dbReference type="ARBA" id="ARBA00022563"/>
    </source>
</evidence>
<dbReference type="Pfam" id="PF13561">
    <property type="entry name" value="adh_short_C2"/>
    <property type="match status" value="1"/>
</dbReference>
<dbReference type="InterPro" id="IPR020904">
    <property type="entry name" value="Sc_DH/Rdtase_CS"/>
</dbReference>
<dbReference type="InterPro" id="IPR036291">
    <property type="entry name" value="NAD(P)-bd_dom_sf"/>
</dbReference>
<dbReference type="SUPFAM" id="SSF51735">
    <property type="entry name" value="NAD(P)-binding Rossmann-fold domains"/>
    <property type="match status" value="1"/>
</dbReference>
<dbReference type="PANTHER" id="PTHR43639:SF6">
    <property type="entry name" value="DIHYDROMONAPTERIN REDUCTASE"/>
    <property type="match status" value="1"/>
</dbReference>
<evidence type="ECO:0000256" key="11">
    <source>
        <dbReference type="ARBA" id="ARBA00049376"/>
    </source>
</evidence>
<proteinExistence type="inferred from homology"/>
<keyword evidence="3" id="KW-0521">NADP</keyword>
<evidence type="ECO:0000313" key="16">
    <source>
        <dbReference type="Proteomes" id="UP000245399"/>
    </source>
</evidence>
<organism evidence="13 15">
    <name type="scientific">Serratia marcescens</name>
    <dbReference type="NCBI Taxonomy" id="615"/>
    <lineage>
        <taxon>Bacteria</taxon>
        <taxon>Pseudomonadati</taxon>
        <taxon>Pseudomonadota</taxon>
        <taxon>Gammaproteobacteria</taxon>
        <taxon>Enterobacterales</taxon>
        <taxon>Yersiniaceae</taxon>
        <taxon>Serratia</taxon>
    </lineage>
</organism>
<evidence type="ECO:0000256" key="8">
    <source>
        <dbReference type="ARBA" id="ARBA00039631"/>
    </source>
</evidence>
<dbReference type="AlphaFoldDB" id="A0A0G3SVF7"/>
<evidence type="ECO:0000313" key="13">
    <source>
        <dbReference type="EMBL" id="OCO80459.1"/>
    </source>
</evidence>
<dbReference type="PRINTS" id="PR00081">
    <property type="entry name" value="GDHRDH"/>
</dbReference>
<dbReference type="NCBIfam" id="NF005066">
    <property type="entry name" value="PRK06483.1"/>
    <property type="match status" value="1"/>
</dbReference>
<reference evidence="14" key="4">
    <citation type="submission" date="2018-06" db="EMBL/GenBank/DDBJ databases">
        <title>Serratia marcescens genome sequencing and assembly.</title>
        <authorList>
            <person name="Martins R.C.R."/>
            <person name="Perdigao-Neto L.V."/>
            <person name="Costa S.F."/>
            <person name="Levin A.S.S."/>
        </authorList>
    </citation>
    <scope>NUCLEOTIDE SEQUENCE</scope>
    <source>
        <strain evidence="14">1283</strain>
    </source>
</reference>
<evidence type="ECO:0000313" key="17">
    <source>
        <dbReference type="Proteomes" id="UP000247823"/>
    </source>
</evidence>
<comment type="similarity">
    <text evidence="6">Belongs to the short-chain dehydrogenases/reductases (SDR) family. FolM subfamily.</text>
</comment>